<keyword evidence="1" id="KW-1133">Transmembrane helix</keyword>
<dbReference type="Proteomes" id="UP001139971">
    <property type="component" value="Unassembled WGS sequence"/>
</dbReference>
<dbReference type="AlphaFoldDB" id="A0A9X4BLB2"/>
<keyword evidence="1" id="KW-0472">Membrane</keyword>
<reference evidence="2" key="1">
    <citation type="submission" date="2023-02" db="EMBL/GenBank/DDBJ databases">
        <title>Tahibacter soli sp. nov. isolated from soil.</title>
        <authorList>
            <person name="Baek J.H."/>
            <person name="Lee J.K."/>
            <person name="Choi D.G."/>
            <person name="Jeon C.O."/>
        </authorList>
    </citation>
    <scope>NUCLEOTIDE SEQUENCE</scope>
    <source>
        <strain evidence="2">BL</strain>
    </source>
</reference>
<gene>
    <name evidence="2" type="ORF">OD750_016035</name>
</gene>
<accession>A0A9X4BLB2</accession>
<proteinExistence type="predicted"/>
<keyword evidence="1" id="KW-0812">Transmembrane</keyword>
<dbReference type="RefSeq" id="WP_263541698.1">
    <property type="nucleotide sequence ID" value="NZ_JAOVZO020000018.1"/>
</dbReference>
<evidence type="ECO:0000313" key="3">
    <source>
        <dbReference type="Proteomes" id="UP001139971"/>
    </source>
</evidence>
<dbReference type="EMBL" id="JAOVZO020000018">
    <property type="protein sequence ID" value="MDC8014054.1"/>
    <property type="molecule type" value="Genomic_DNA"/>
</dbReference>
<comment type="caution">
    <text evidence="2">The sequence shown here is derived from an EMBL/GenBank/DDBJ whole genome shotgun (WGS) entry which is preliminary data.</text>
</comment>
<keyword evidence="3" id="KW-1185">Reference proteome</keyword>
<name>A0A9X4BLB2_9GAMM</name>
<evidence type="ECO:0000313" key="2">
    <source>
        <dbReference type="EMBL" id="MDC8014054.1"/>
    </source>
</evidence>
<organism evidence="2 3">
    <name type="scientific">Tahibacter soli</name>
    <dbReference type="NCBI Taxonomy" id="2983605"/>
    <lineage>
        <taxon>Bacteria</taxon>
        <taxon>Pseudomonadati</taxon>
        <taxon>Pseudomonadota</taxon>
        <taxon>Gammaproteobacteria</taxon>
        <taxon>Lysobacterales</taxon>
        <taxon>Rhodanobacteraceae</taxon>
        <taxon>Tahibacter</taxon>
    </lineage>
</organism>
<sequence length="43" mass="4845">MSTEPARFDPKDRRPAIRRTVWIAVGVIAAIYIGFFIRAVVLA</sequence>
<feature type="transmembrane region" description="Helical" evidence="1">
    <location>
        <begin position="21"/>
        <end position="41"/>
    </location>
</feature>
<evidence type="ECO:0000256" key="1">
    <source>
        <dbReference type="SAM" id="Phobius"/>
    </source>
</evidence>
<protein>
    <submittedName>
        <fullName evidence="2">Uncharacterized protein</fullName>
    </submittedName>
</protein>